<organism evidence="1">
    <name type="scientific">Siphoviridae sp. ctAFE3</name>
    <dbReference type="NCBI Taxonomy" id="2827796"/>
    <lineage>
        <taxon>Viruses</taxon>
        <taxon>Duplodnaviria</taxon>
        <taxon>Heunggongvirae</taxon>
        <taxon>Uroviricota</taxon>
        <taxon>Caudoviricetes</taxon>
    </lineage>
</organism>
<sequence>MLETIWLNPERAAKIFPNIGTTKFNKYKEEFIKLWEQDYYPRETYLRECNGIEIKAFVHYLAWRDYFQDSNLINKVELFKGVWQ</sequence>
<name>A0A8S5S6U8_9CAUD</name>
<accession>A0A8S5S6U8</accession>
<reference evidence="1" key="1">
    <citation type="journal article" date="2021" name="Proc. Natl. Acad. Sci. U.S.A.">
        <title>A Catalog of Tens of Thousands of Viruses from Human Metagenomes Reveals Hidden Associations with Chronic Diseases.</title>
        <authorList>
            <person name="Tisza M.J."/>
            <person name="Buck C.B."/>
        </authorList>
    </citation>
    <scope>NUCLEOTIDE SEQUENCE</scope>
    <source>
        <strain evidence="1">CtAFE3</strain>
    </source>
</reference>
<dbReference type="EMBL" id="BK032542">
    <property type="protein sequence ID" value="DAF46672.1"/>
    <property type="molecule type" value="Genomic_DNA"/>
</dbReference>
<evidence type="ECO:0000313" key="1">
    <source>
        <dbReference type="EMBL" id="DAF46672.1"/>
    </source>
</evidence>
<protein>
    <submittedName>
        <fullName evidence="1">Uncharacterized protein</fullName>
    </submittedName>
</protein>
<proteinExistence type="predicted"/>